<proteinExistence type="predicted"/>
<dbReference type="InterPro" id="IPR000675">
    <property type="entry name" value="Cutinase/axe"/>
</dbReference>
<name>A0A423WKA8_9PEZI</name>
<organism evidence="4 5">
    <name type="scientific">Cytospora schulzeri</name>
    <dbReference type="NCBI Taxonomy" id="448051"/>
    <lineage>
        <taxon>Eukaryota</taxon>
        <taxon>Fungi</taxon>
        <taxon>Dikarya</taxon>
        <taxon>Ascomycota</taxon>
        <taxon>Pezizomycotina</taxon>
        <taxon>Sordariomycetes</taxon>
        <taxon>Sordariomycetidae</taxon>
        <taxon>Diaporthales</taxon>
        <taxon>Cytosporaceae</taxon>
        <taxon>Cytospora</taxon>
    </lineage>
</organism>
<evidence type="ECO:0000313" key="5">
    <source>
        <dbReference type="Proteomes" id="UP000283895"/>
    </source>
</evidence>
<keyword evidence="3" id="KW-0732">Signal</keyword>
<evidence type="ECO:0000313" key="4">
    <source>
        <dbReference type="EMBL" id="ROW03740.1"/>
    </source>
</evidence>
<feature type="signal peptide" evidence="3">
    <location>
        <begin position="1"/>
        <end position="18"/>
    </location>
</feature>
<dbReference type="OrthoDB" id="2586582at2759"/>
<evidence type="ECO:0000256" key="3">
    <source>
        <dbReference type="SAM" id="SignalP"/>
    </source>
</evidence>
<dbReference type="SMART" id="SM01110">
    <property type="entry name" value="Cutinase"/>
    <property type="match status" value="1"/>
</dbReference>
<dbReference type="Proteomes" id="UP000283895">
    <property type="component" value="Unassembled WGS sequence"/>
</dbReference>
<dbReference type="STRING" id="356882.A0A423WKA8"/>
<dbReference type="InterPro" id="IPR029058">
    <property type="entry name" value="AB_hydrolase_fold"/>
</dbReference>
<dbReference type="PANTHER" id="PTHR33630">
    <property type="entry name" value="CUTINASE RV1984C-RELATED-RELATED"/>
    <property type="match status" value="1"/>
</dbReference>
<dbReference type="Pfam" id="PF01083">
    <property type="entry name" value="Cutinase"/>
    <property type="match status" value="1"/>
</dbReference>
<dbReference type="PANTHER" id="PTHR33630:SF13">
    <property type="entry name" value="ACETYLXYLAN ESTERASE"/>
    <property type="match status" value="1"/>
</dbReference>
<reference evidence="4 5" key="1">
    <citation type="submission" date="2015-09" db="EMBL/GenBank/DDBJ databases">
        <title>Host preference determinants of Valsa canker pathogens revealed by comparative genomics.</title>
        <authorList>
            <person name="Yin Z."/>
            <person name="Huang L."/>
        </authorList>
    </citation>
    <scope>NUCLEOTIDE SEQUENCE [LARGE SCALE GENOMIC DNA]</scope>
    <source>
        <strain evidence="4 5">03-1</strain>
    </source>
</reference>
<evidence type="ECO:0000256" key="2">
    <source>
        <dbReference type="ARBA" id="ARBA00023157"/>
    </source>
</evidence>
<sequence>MHRTLIAASLSISHLALGLPVLEGRQTEDCETVHIFLARGTTEDYPGPLIDVVTAICDGIDSCGYEDVQYPASYLPDYCTSEGLGVVHGTSQVEDYASRCPDAQLVLAGYSQGAQVVGNILGGQSGGTTGCTNQETTGWDATASPATQIAAVTLFGDVTHVANQTYNTASGAAADGIYPRTGTQLDRFNDFSDKVRSWCLVDDPVCARGDDLSAHSTYFDLFTEEAAEWVQSMLTL</sequence>
<accession>A0A423WKA8</accession>
<keyword evidence="1" id="KW-0378">Hydrolase</keyword>
<dbReference type="GO" id="GO:0052689">
    <property type="term" value="F:carboxylic ester hydrolase activity"/>
    <property type="evidence" value="ECO:0007669"/>
    <property type="project" value="UniProtKB-ARBA"/>
</dbReference>
<feature type="chain" id="PRO_5019273782" description="Cutinase" evidence="3">
    <location>
        <begin position="19"/>
        <end position="236"/>
    </location>
</feature>
<gene>
    <name evidence="4" type="ORF">VMCG_05370</name>
</gene>
<dbReference type="EMBL" id="LKEA01000015">
    <property type="protein sequence ID" value="ROW03740.1"/>
    <property type="molecule type" value="Genomic_DNA"/>
</dbReference>
<keyword evidence="5" id="KW-1185">Reference proteome</keyword>
<evidence type="ECO:0000256" key="1">
    <source>
        <dbReference type="ARBA" id="ARBA00022801"/>
    </source>
</evidence>
<keyword evidence="2" id="KW-1015">Disulfide bond</keyword>
<comment type="caution">
    <text evidence="4">The sequence shown here is derived from an EMBL/GenBank/DDBJ whole genome shotgun (WGS) entry which is preliminary data.</text>
</comment>
<dbReference type="SUPFAM" id="SSF53474">
    <property type="entry name" value="alpha/beta-Hydrolases"/>
    <property type="match status" value="1"/>
</dbReference>
<dbReference type="Gene3D" id="3.40.50.1820">
    <property type="entry name" value="alpha/beta hydrolase"/>
    <property type="match status" value="1"/>
</dbReference>
<evidence type="ECO:0008006" key="6">
    <source>
        <dbReference type="Google" id="ProtNLM"/>
    </source>
</evidence>
<dbReference type="AlphaFoldDB" id="A0A423WKA8"/>
<protein>
    <recommendedName>
        <fullName evidence="6">Cutinase</fullName>
    </recommendedName>
</protein>